<keyword evidence="5" id="KW-1185">Reference proteome</keyword>
<dbReference type="Pfam" id="PF10551">
    <property type="entry name" value="MULE"/>
    <property type="match status" value="1"/>
</dbReference>
<dbReference type="GO" id="GO:0008270">
    <property type="term" value="F:zinc ion binding"/>
    <property type="evidence" value="ECO:0007669"/>
    <property type="project" value="UniProtKB-UniRule"/>
</dbReference>
<reference evidence="4" key="5">
    <citation type="journal article" date="2021" name="G3 (Bethesda)">
        <title>Aegilops tauschii genome assembly Aet v5.0 features greater sequence contiguity and improved annotation.</title>
        <authorList>
            <person name="Wang L."/>
            <person name="Zhu T."/>
            <person name="Rodriguez J.C."/>
            <person name="Deal K.R."/>
            <person name="Dubcovsky J."/>
            <person name="McGuire P.E."/>
            <person name="Lux T."/>
            <person name="Spannagl M."/>
            <person name="Mayer K.F.X."/>
            <person name="Baldrich P."/>
            <person name="Meyers B.C."/>
            <person name="Huo N."/>
            <person name="Gu Y.Q."/>
            <person name="Zhou H."/>
            <person name="Devos K.M."/>
            <person name="Bennetzen J.L."/>
            <person name="Unver T."/>
            <person name="Budak H."/>
            <person name="Gulick P.J."/>
            <person name="Galiba G."/>
            <person name="Kalapos B."/>
            <person name="Nelson D.R."/>
            <person name="Li P."/>
            <person name="You F.M."/>
            <person name="Luo M.C."/>
            <person name="Dvorak J."/>
        </authorList>
    </citation>
    <scope>NUCLEOTIDE SEQUENCE [LARGE SCALE GENOMIC DNA]</scope>
    <source>
        <strain evidence="4">cv. AL8/78</strain>
    </source>
</reference>
<dbReference type="PANTHER" id="PTHR31669">
    <property type="entry name" value="PROTEIN FAR1-RELATED SEQUENCE 10-RELATED"/>
    <property type="match status" value="1"/>
</dbReference>
<sequence length="273" mass="31782">MMGGKHPQTILTDQARSMEIAIKSELPGTVHRWCKWHVLKKAKENLGALYTSKSEFRAEFHKVVNHMVSAEEFETAWGILVEKYNLKSHNYMTNLYEIRHKWAKPYFKGVFCAKMISTQRSESANNMLKMYMPPASPMHVFMRQYMRLQFDRESDESYQEKRTRISGAVTRTNIAIERHASKIYTRKMFEQFGENLFEGGGGGGGEGAYQIEEVEKKKKYIARHNDAEKRERWSKVAYEVTISDDVDWFDCECGQFAHTGMLCCHALKVNYSL</sequence>
<name>A0A453MZD1_AEGTS</name>
<comment type="function">
    <text evidence="2">Putative transcription activator involved in regulating light control of development.</text>
</comment>
<reference evidence="5" key="2">
    <citation type="journal article" date="2017" name="Nat. Plants">
        <title>The Aegilops tauschii genome reveals multiple impacts of transposons.</title>
        <authorList>
            <person name="Zhao G."/>
            <person name="Zou C."/>
            <person name="Li K."/>
            <person name="Wang K."/>
            <person name="Li T."/>
            <person name="Gao L."/>
            <person name="Zhang X."/>
            <person name="Wang H."/>
            <person name="Yang Z."/>
            <person name="Liu X."/>
            <person name="Jiang W."/>
            <person name="Mao L."/>
            <person name="Kong X."/>
            <person name="Jiao Y."/>
            <person name="Jia J."/>
        </authorList>
    </citation>
    <scope>NUCLEOTIDE SEQUENCE [LARGE SCALE GENOMIC DNA]</scope>
    <source>
        <strain evidence="5">cv. AL8/78</strain>
    </source>
</reference>
<dbReference type="InterPro" id="IPR018289">
    <property type="entry name" value="MULE_transposase_dom"/>
</dbReference>
<comment type="subcellular location">
    <subcellularLocation>
        <location evidence="2">Nucleus</location>
    </subcellularLocation>
</comment>
<keyword evidence="2" id="KW-0862">Zinc</keyword>
<dbReference type="Proteomes" id="UP000015105">
    <property type="component" value="Chromosome 6D"/>
</dbReference>
<evidence type="ECO:0000256" key="1">
    <source>
        <dbReference type="PROSITE-ProRule" id="PRU00325"/>
    </source>
</evidence>
<proteinExistence type="inferred from homology"/>
<keyword evidence="1 2" id="KW-0863">Zinc-finger</keyword>
<dbReference type="GO" id="GO:0005634">
    <property type="term" value="C:nucleus"/>
    <property type="evidence" value="ECO:0007669"/>
    <property type="project" value="UniProtKB-SubCell"/>
</dbReference>
<reference evidence="4" key="4">
    <citation type="submission" date="2019-03" db="UniProtKB">
        <authorList>
            <consortium name="EnsemblPlants"/>
        </authorList>
    </citation>
    <scope>IDENTIFICATION</scope>
</reference>
<protein>
    <recommendedName>
        <fullName evidence="2">Protein FAR1-RELATED SEQUENCE</fullName>
    </recommendedName>
</protein>
<organism evidence="4 5">
    <name type="scientific">Aegilops tauschii subsp. strangulata</name>
    <name type="common">Goatgrass</name>
    <dbReference type="NCBI Taxonomy" id="200361"/>
    <lineage>
        <taxon>Eukaryota</taxon>
        <taxon>Viridiplantae</taxon>
        <taxon>Streptophyta</taxon>
        <taxon>Embryophyta</taxon>
        <taxon>Tracheophyta</taxon>
        <taxon>Spermatophyta</taxon>
        <taxon>Magnoliopsida</taxon>
        <taxon>Liliopsida</taxon>
        <taxon>Poales</taxon>
        <taxon>Poaceae</taxon>
        <taxon>BOP clade</taxon>
        <taxon>Pooideae</taxon>
        <taxon>Triticodae</taxon>
        <taxon>Triticeae</taxon>
        <taxon>Triticinae</taxon>
        <taxon>Aegilops</taxon>
    </lineage>
</organism>
<reference evidence="5" key="1">
    <citation type="journal article" date="2014" name="Science">
        <title>Ancient hybridizations among the ancestral genomes of bread wheat.</title>
        <authorList>
            <consortium name="International Wheat Genome Sequencing Consortium,"/>
            <person name="Marcussen T."/>
            <person name="Sandve S.R."/>
            <person name="Heier L."/>
            <person name="Spannagl M."/>
            <person name="Pfeifer M."/>
            <person name="Jakobsen K.S."/>
            <person name="Wulff B.B."/>
            <person name="Steuernagel B."/>
            <person name="Mayer K.F."/>
            <person name="Olsen O.A."/>
        </authorList>
    </citation>
    <scope>NUCLEOTIDE SEQUENCE [LARGE SCALE GENOMIC DNA]</scope>
    <source>
        <strain evidence="5">cv. AL8/78</strain>
    </source>
</reference>
<evidence type="ECO:0000259" key="3">
    <source>
        <dbReference type="PROSITE" id="PS50966"/>
    </source>
</evidence>
<keyword evidence="2" id="KW-0539">Nucleus</keyword>
<evidence type="ECO:0000313" key="5">
    <source>
        <dbReference type="Proteomes" id="UP000015105"/>
    </source>
</evidence>
<dbReference type="PROSITE" id="PS50966">
    <property type="entry name" value="ZF_SWIM"/>
    <property type="match status" value="1"/>
</dbReference>
<dbReference type="InterPro" id="IPR007527">
    <property type="entry name" value="Znf_SWIM"/>
</dbReference>
<evidence type="ECO:0000256" key="2">
    <source>
        <dbReference type="RuleBase" id="RU367018"/>
    </source>
</evidence>
<dbReference type="PANTHER" id="PTHR31669:SF307">
    <property type="entry name" value="PROTEIN FAR1-RELATED SEQUENCE"/>
    <property type="match status" value="1"/>
</dbReference>
<dbReference type="InterPro" id="IPR031052">
    <property type="entry name" value="FHY3/FAR1"/>
</dbReference>
<dbReference type="Gramene" id="AET6Gv20159300.16">
    <property type="protein sequence ID" value="AET6Gv20159300.16"/>
    <property type="gene ID" value="AET6Gv20159300"/>
</dbReference>
<dbReference type="AlphaFoldDB" id="A0A453MZD1"/>
<accession>A0A453MZD1</accession>
<dbReference type="GO" id="GO:0006355">
    <property type="term" value="P:regulation of DNA-templated transcription"/>
    <property type="evidence" value="ECO:0007669"/>
    <property type="project" value="UniProtKB-UniRule"/>
</dbReference>
<comment type="similarity">
    <text evidence="2">Belongs to the FHY3/FAR1 family.</text>
</comment>
<evidence type="ECO:0000313" key="4">
    <source>
        <dbReference type="EnsemblPlants" id="AET6Gv20159300.16"/>
    </source>
</evidence>
<feature type="domain" description="SWIM-type" evidence="3">
    <location>
        <begin position="238"/>
        <end position="273"/>
    </location>
</feature>
<reference evidence="4" key="3">
    <citation type="journal article" date="2017" name="Nature">
        <title>Genome sequence of the progenitor of the wheat D genome Aegilops tauschii.</title>
        <authorList>
            <person name="Luo M.C."/>
            <person name="Gu Y.Q."/>
            <person name="Puiu D."/>
            <person name="Wang H."/>
            <person name="Twardziok S.O."/>
            <person name="Deal K.R."/>
            <person name="Huo N."/>
            <person name="Zhu T."/>
            <person name="Wang L."/>
            <person name="Wang Y."/>
            <person name="McGuire P.E."/>
            <person name="Liu S."/>
            <person name="Long H."/>
            <person name="Ramasamy R.K."/>
            <person name="Rodriguez J.C."/>
            <person name="Van S.L."/>
            <person name="Yuan L."/>
            <person name="Wang Z."/>
            <person name="Xia Z."/>
            <person name="Xiao L."/>
            <person name="Anderson O.D."/>
            <person name="Ouyang S."/>
            <person name="Liang Y."/>
            <person name="Zimin A.V."/>
            <person name="Pertea G."/>
            <person name="Qi P."/>
            <person name="Bennetzen J.L."/>
            <person name="Dai X."/>
            <person name="Dawson M.W."/>
            <person name="Muller H.G."/>
            <person name="Kugler K."/>
            <person name="Rivarola-Duarte L."/>
            <person name="Spannagl M."/>
            <person name="Mayer K.F.X."/>
            <person name="Lu F.H."/>
            <person name="Bevan M.W."/>
            <person name="Leroy P."/>
            <person name="Li P."/>
            <person name="You F.M."/>
            <person name="Sun Q."/>
            <person name="Liu Z."/>
            <person name="Lyons E."/>
            <person name="Wicker T."/>
            <person name="Salzberg S.L."/>
            <person name="Devos K.M."/>
            <person name="Dvorak J."/>
        </authorList>
    </citation>
    <scope>NUCLEOTIDE SEQUENCE [LARGE SCALE GENOMIC DNA]</scope>
    <source>
        <strain evidence="4">cv. AL8/78</strain>
    </source>
</reference>
<keyword evidence="2" id="KW-0479">Metal-binding</keyword>
<dbReference type="EnsemblPlants" id="AET6Gv20159300.16">
    <property type="protein sequence ID" value="AET6Gv20159300.16"/>
    <property type="gene ID" value="AET6Gv20159300"/>
</dbReference>